<reference evidence="2" key="1">
    <citation type="journal article" date="2019" name="Int. J. Syst. Evol. Microbiol.">
        <title>The Global Catalogue of Microorganisms (GCM) 10K type strain sequencing project: providing services to taxonomists for standard genome sequencing and annotation.</title>
        <authorList>
            <consortium name="The Broad Institute Genomics Platform"/>
            <consortium name="The Broad Institute Genome Sequencing Center for Infectious Disease"/>
            <person name="Wu L."/>
            <person name="Ma J."/>
        </authorList>
    </citation>
    <scope>NUCLEOTIDE SEQUENCE [LARGE SCALE GENOMIC DNA]</scope>
    <source>
        <strain evidence="2">JCM 16902</strain>
    </source>
</reference>
<evidence type="ECO:0000313" key="1">
    <source>
        <dbReference type="EMBL" id="GAA3594864.1"/>
    </source>
</evidence>
<protein>
    <recommendedName>
        <fullName evidence="3">DUF4126 domain-containing protein</fullName>
    </recommendedName>
</protein>
<dbReference type="RefSeq" id="WP_231484266.1">
    <property type="nucleotide sequence ID" value="NZ_BAAAZO010000001.1"/>
</dbReference>
<comment type="caution">
    <text evidence="1">The sequence shown here is derived from an EMBL/GenBank/DDBJ whole genome shotgun (WGS) entry which is preliminary data.</text>
</comment>
<sequence>MTSTLNRGLLAGAAGTAVLNAISYADLAARGRDASDLPGRTVERLGDVIGVSIPGAPAERSHRLTALGALAGTATGLAVGVVAAAARSAGVRLPAPLEAVAVGAGAMVATDGPAALLGLTEPRTWSVTDWISDAGPHLGYGIGVVSVLRATSSTEDDVEPASAGLLLRSVALGAAAGCRSSLGVAAPTLRSGASGISRAAALATVAGEMVADKLPSTPARTQPQGAAPRFAAAVTGATALSRRQNRNVVLPAVAAAAGAALGTWGGHAWRAWAADRMPAWQAALMEDVVAASVALLASGGAGSVATEQ</sequence>
<evidence type="ECO:0008006" key="3">
    <source>
        <dbReference type="Google" id="ProtNLM"/>
    </source>
</evidence>
<accession>A0ABP6Z0V2</accession>
<evidence type="ECO:0000313" key="2">
    <source>
        <dbReference type="Proteomes" id="UP001501074"/>
    </source>
</evidence>
<gene>
    <name evidence="1" type="ORF">GCM10022223_07470</name>
</gene>
<name>A0ABP6Z0V2_9ACTN</name>
<dbReference type="EMBL" id="BAAAZO010000001">
    <property type="protein sequence ID" value="GAA3594864.1"/>
    <property type="molecule type" value="Genomic_DNA"/>
</dbReference>
<organism evidence="1 2">
    <name type="scientific">Kineosporia mesophila</name>
    <dbReference type="NCBI Taxonomy" id="566012"/>
    <lineage>
        <taxon>Bacteria</taxon>
        <taxon>Bacillati</taxon>
        <taxon>Actinomycetota</taxon>
        <taxon>Actinomycetes</taxon>
        <taxon>Kineosporiales</taxon>
        <taxon>Kineosporiaceae</taxon>
        <taxon>Kineosporia</taxon>
    </lineage>
</organism>
<dbReference type="Proteomes" id="UP001501074">
    <property type="component" value="Unassembled WGS sequence"/>
</dbReference>
<keyword evidence="2" id="KW-1185">Reference proteome</keyword>
<proteinExistence type="predicted"/>